<gene>
    <name evidence="1" type="ORF">DSO57_1009717</name>
</gene>
<evidence type="ECO:0000313" key="2">
    <source>
        <dbReference type="Proteomes" id="UP001165960"/>
    </source>
</evidence>
<keyword evidence="2" id="KW-1185">Reference proteome</keyword>
<sequence>MDQLSHSQPAPALAHGAARPQGRPRGSKNRPRTQLEGSHADTQASQCVSASQPPPTSQARNSSLAMNWALVDVLWFNICSLFVVEYSSRPKHKLIQ</sequence>
<accession>A0ACC2UHL0</accession>
<feature type="non-terminal residue" evidence="1">
    <location>
        <position position="96"/>
    </location>
</feature>
<comment type="caution">
    <text evidence="1">The sequence shown here is derived from an EMBL/GenBank/DDBJ whole genome shotgun (WGS) entry which is preliminary data.</text>
</comment>
<dbReference type="Proteomes" id="UP001165960">
    <property type="component" value="Unassembled WGS sequence"/>
</dbReference>
<organism evidence="1 2">
    <name type="scientific">Entomophthora muscae</name>
    <dbReference type="NCBI Taxonomy" id="34485"/>
    <lineage>
        <taxon>Eukaryota</taxon>
        <taxon>Fungi</taxon>
        <taxon>Fungi incertae sedis</taxon>
        <taxon>Zoopagomycota</taxon>
        <taxon>Entomophthoromycotina</taxon>
        <taxon>Entomophthoromycetes</taxon>
        <taxon>Entomophthorales</taxon>
        <taxon>Entomophthoraceae</taxon>
        <taxon>Entomophthora</taxon>
    </lineage>
</organism>
<protein>
    <submittedName>
        <fullName evidence="1">Uncharacterized protein</fullName>
    </submittedName>
</protein>
<evidence type="ECO:0000313" key="1">
    <source>
        <dbReference type="EMBL" id="KAJ9085877.1"/>
    </source>
</evidence>
<proteinExistence type="predicted"/>
<dbReference type="EMBL" id="QTSX02000741">
    <property type="protein sequence ID" value="KAJ9085877.1"/>
    <property type="molecule type" value="Genomic_DNA"/>
</dbReference>
<name>A0ACC2UHL0_9FUNG</name>
<reference evidence="1" key="1">
    <citation type="submission" date="2022-04" db="EMBL/GenBank/DDBJ databases">
        <title>Genome of the entomopathogenic fungus Entomophthora muscae.</title>
        <authorList>
            <person name="Elya C."/>
            <person name="Lovett B.R."/>
            <person name="Lee E."/>
            <person name="Macias A.M."/>
            <person name="Hajek A.E."/>
            <person name="De Bivort B.L."/>
            <person name="Kasson M.T."/>
            <person name="De Fine Licht H.H."/>
            <person name="Stajich J.E."/>
        </authorList>
    </citation>
    <scope>NUCLEOTIDE SEQUENCE</scope>
    <source>
        <strain evidence="1">Berkeley</strain>
    </source>
</reference>